<comment type="caution">
    <text evidence="6">The sequence shown here is derived from an EMBL/GenBank/DDBJ whole genome shotgun (WGS) entry which is preliminary data.</text>
</comment>
<dbReference type="InterPro" id="IPR025997">
    <property type="entry name" value="SBP_2_dom"/>
</dbReference>
<comment type="subcellular location">
    <subcellularLocation>
        <location evidence="1">Cell envelope</location>
    </subcellularLocation>
</comment>
<dbReference type="Pfam" id="PF13407">
    <property type="entry name" value="Peripla_BP_4"/>
    <property type="match status" value="1"/>
</dbReference>
<dbReference type="GO" id="GO:0030246">
    <property type="term" value="F:carbohydrate binding"/>
    <property type="evidence" value="ECO:0007669"/>
    <property type="project" value="UniProtKB-ARBA"/>
</dbReference>
<dbReference type="GO" id="GO:0030313">
    <property type="term" value="C:cell envelope"/>
    <property type="evidence" value="ECO:0007669"/>
    <property type="project" value="UniProtKB-SubCell"/>
</dbReference>
<evidence type="ECO:0000256" key="3">
    <source>
        <dbReference type="ARBA" id="ARBA00022729"/>
    </source>
</evidence>
<feature type="domain" description="Periplasmic binding protein" evidence="5">
    <location>
        <begin position="30"/>
        <end position="284"/>
    </location>
</feature>
<accession>A0A0A0DDG8</accession>
<organism evidence="6 7">
    <name type="scientific">Inquilinus limosus MP06</name>
    <dbReference type="NCBI Taxonomy" id="1398085"/>
    <lineage>
        <taxon>Bacteria</taxon>
        <taxon>Pseudomonadati</taxon>
        <taxon>Pseudomonadota</taxon>
        <taxon>Alphaproteobacteria</taxon>
        <taxon>Rhodospirillales</taxon>
        <taxon>Rhodospirillaceae</taxon>
        <taxon>Inquilinus</taxon>
    </lineage>
</organism>
<protein>
    <submittedName>
        <fullName evidence="6">ABC transporter</fullName>
    </submittedName>
</protein>
<evidence type="ECO:0000256" key="1">
    <source>
        <dbReference type="ARBA" id="ARBA00004196"/>
    </source>
</evidence>
<dbReference type="OrthoDB" id="3837830at2"/>
<keyword evidence="3 4" id="KW-0732">Signal</keyword>
<dbReference type="SUPFAM" id="SSF53822">
    <property type="entry name" value="Periplasmic binding protein-like I"/>
    <property type="match status" value="1"/>
</dbReference>
<reference evidence="6 7" key="1">
    <citation type="submission" date="2014-01" db="EMBL/GenBank/DDBJ databases">
        <title>Genome sequence determination for a cystic fibrosis isolate, Inquilinus limosus.</title>
        <authorList>
            <person name="Pino M."/>
            <person name="Di Conza J."/>
            <person name="Gutkind G."/>
        </authorList>
    </citation>
    <scope>NUCLEOTIDE SEQUENCE [LARGE SCALE GENOMIC DNA]</scope>
    <source>
        <strain evidence="6 7">MP06</strain>
    </source>
</reference>
<dbReference type="InterPro" id="IPR028082">
    <property type="entry name" value="Peripla_BP_I"/>
</dbReference>
<dbReference type="PANTHER" id="PTHR46847">
    <property type="entry name" value="D-ALLOSE-BINDING PERIPLASMIC PROTEIN-RELATED"/>
    <property type="match status" value="1"/>
</dbReference>
<sequence length="311" mass="32162">MLKHVLLAGVALALSVGAAGVAEAKDLKKIGVSLGSMGNPFFVALAKGAEFEAKKTNPNVEVQAVGYDYDLGKQFTQIDNFIAAGVDMILLNPGDPKAIGPAIKKAQAAGIIVVAVDTAAEGADATVTTDNVQAGEIACKYIADKLGNKGNVVIVNGPQVSAVVDRVKGCHNVWDKLPDLKILSADQDAKGSRDGGLAVMQSLLTRFEKIDGVFAINDPTAIGADLAAKQTGRSGIVITSVDGAPDIVAALKGNTLVEASSAQDPFFMARKAVQEGVGLLNGQKPAQDPTLIPSTLVTRDNVKDYKGWTGE</sequence>
<proteinExistence type="inferred from homology"/>
<evidence type="ECO:0000256" key="4">
    <source>
        <dbReference type="SAM" id="SignalP"/>
    </source>
</evidence>
<dbReference type="RefSeq" id="WP_034831145.1">
    <property type="nucleotide sequence ID" value="NZ_JANX01000006.1"/>
</dbReference>
<evidence type="ECO:0000313" key="7">
    <source>
        <dbReference type="Proteomes" id="UP000029995"/>
    </source>
</evidence>
<evidence type="ECO:0000259" key="5">
    <source>
        <dbReference type="Pfam" id="PF13407"/>
    </source>
</evidence>
<gene>
    <name evidence="6" type="ORF">P409_01640</name>
</gene>
<dbReference type="Gene3D" id="3.40.50.2300">
    <property type="match status" value="2"/>
</dbReference>
<dbReference type="AlphaFoldDB" id="A0A0A0DDG8"/>
<evidence type="ECO:0000256" key="2">
    <source>
        <dbReference type="ARBA" id="ARBA00007639"/>
    </source>
</evidence>
<feature type="chain" id="PRO_5001961307" evidence="4">
    <location>
        <begin position="25"/>
        <end position="311"/>
    </location>
</feature>
<dbReference type="Proteomes" id="UP000029995">
    <property type="component" value="Unassembled WGS sequence"/>
</dbReference>
<comment type="similarity">
    <text evidence="2">Belongs to the bacterial solute-binding protein 2 family.</text>
</comment>
<dbReference type="EMBL" id="JANX01000006">
    <property type="protein sequence ID" value="KGM35908.1"/>
    <property type="molecule type" value="Genomic_DNA"/>
</dbReference>
<dbReference type="CDD" id="cd06321">
    <property type="entry name" value="PBP1_ABC_sugar_binding-like"/>
    <property type="match status" value="1"/>
</dbReference>
<dbReference type="PANTHER" id="PTHR46847:SF2">
    <property type="entry name" value="ABC TRANSPORTER SUGAR-BINDING PROTEIN"/>
    <property type="match status" value="1"/>
</dbReference>
<feature type="signal peptide" evidence="4">
    <location>
        <begin position="1"/>
        <end position="24"/>
    </location>
</feature>
<evidence type="ECO:0000313" key="6">
    <source>
        <dbReference type="EMBL" id="KGM35908.1"/>
    </source>
</evidence>
<name>A0A0A0DDG8_9PROT</name>